<dbReference type="Proteomes" id="UP000308488">
    <property type="component" value="Unassembled WGS sequence"/>
</dbReference>
<accession>A0A4U6R1H1</accession>
<gene>
    <name evidence="3" type="ORF">FDP08_05335</name>
</gene>
<sequence>MNTTPSDKSLNKKADSSGISFTALYTGAVWHRHGLSDDVLATDQGRWLYHLMTPFEVGSKALIGGNIRTFLLQRHLIIDHLIEQALERGVTQVLEIACGMSPRGIRLRDKRPLLHMVEADLPDMATRKAARLLVGGRLGDNHQVMPVDILAESGEQSLEVVVARAFNNNEPMVVVTEGLTSYFSLPVISDFWKRLARLMQQRPGSVYLSESYLIPNQSLLRGTLTSLGGLLGAVTRSDVSFHFLNDEQAAEHFTACGFPSVAVHNPADFYGRLPIPESRHDPMVRVIEAWS</sequence>
<proteinExistence type="predicted"/>
<dbReference type="PANTHER" id="PTHR43619:SF2">
    <property type="entry name" value="S-ADENOSYL-L-METHIONINE-DEPENDENT METHYLTRANSFERASES SUPERFAMILY PROTEIN"/>
    <property type="match status" value="1"/>
</dbReference>
<reference evidence="3 4" key="1">
    <citation type="submission" date="2019-05" db="EMBL/GenBank/DDBJ databases">
        <title>Marinobacter panjinensis sp. nov., a moderately halophilic bacterium isolated from sea tidal flat environment.</title>
        <authorList>
            <person name="Yang W."/>
            <person name="An M."/>
            <person name="He W."/>
            <person name="Luo X."/>
            <person name="Zhu L."/>
            <person name="Chen G."/>
            <person name="Zhang Y."/>
            <person name="Wang Y."/>
        </authorList>
    </citation>
    <scope>NUCLEOTIDE SEQUENCE [LARGE SCALE GENOMIC DNA]</scope>
    <source>
        <strain evidence="3 4">PJ-16</strain>
    </source>
</reference>
<dbReference type="InterPro" id="IPR029063">
    <property type="entry name" value="SAM-dependent_MTases_sf"/>
</dbReference>
<keyword evidence="1 3" id="KW-0489">Methyltransferase</keyword>
<dbReference type="SUPFAM" id="SSF53335">
    <property type="entry name" value="S-adenosyl-L-methionine-dependent methyltransferases"/>
    <property type="match status" value="1"/>
</dbReference>
<protein>
    <submittedName>
        <fullName evidence="3">Class I SAM-dependent methyltransferase</fullName>
    </submittedName>
</protein>
<evidence type="ECO:0000313" key="3">
    <source>
        <dbReference type="EMBL" id="TKV67554.1"/>
    </source>
</evidence>
<dbReference type="OrthoDB" id="7063113at2"/>
<name>A0A4U6R1H1_9GAMM</name>
<dbReference type="Pfam" id="PF04072">
    <property type="entry name" value="LCM"/>
    <property type="match status" value="1"/>
</dbReference>
<evidence type="ECO:0000313" key="4">
    <source>
        <dbReference type="Proteomes" id="UP000308488"/>
    </source>
</evidence>
<keyword evidence="4" id="KW-1185">Reference proteome</keyword>
<keyword evidence="2 3" id="KW-0808">Transferase</keyword>
<dbReference type="GO" id="GO:0032259">
    <property type="term" value="P:methylation"/>
    <property type="evidence" value="ECO:0007669"/>
    <property type="project" value="UniProtKB-KW"/>
</dbReference>
<dbReference type="InterPro" id="IPR007213">
    <property type="entry name" value="Ppm1/Ppm2/Tcmp"/>
</dbReference>
<evidence type="ECO:0000256" key="2">
    <source>
        <dbReference type="ARBA" id="ARBA00022679"/>
    </source>
</evidence>
<dbReference type="PANTHER" id="PTHR43619">
    <property type="entry name" value="S-ADENOSYL-L-METHIONINE-DEPENDENT METHYLTRANSFERASE YKTD-RELATED"/>
    <property type="match status" value="1"/>
</dbReference>
<comment type="caution">
    <text evidence="3">The sequence shown here is derived from an EMBL/GenBank/DDBJ whole genome shotgun (WGS) entry which is preliminary data.</text>
</comment>
<organism evidence="3 4">
    <name type="scientific">Marinobacter panjinensis</name>
    <dbReference type="NCBI Taxonomy" id="2576384"/>
    <lineage>
        <taxon>Bacteria</taxon>
        <taxon>Pseudomonadati</taxon>
        <taxon>Pseudomonadota</taxon>
        <taxon>Gammaproteobacteria</taxon>
        <taxon>Pseudomonadales</taxon>
        <taxon>Marinobacteraceae</taxon>
        <taxon>Marinobacter</taxon>
    </lineage>
</organism>
<dbReference type="EMBL" id="SZYH01000001">
    <property type="protein sequence ID" value="TKV67554.1"/>
    <property type="molecule type" value="Genomic_DNA"/>
</dbReference>
<evidence type="ECO:0000256" key="1">
    <source>
        <dbReference type="ARBA" id="ARBA00022603"/>
    </source>
</evidence>
<dbReference type="AlphaFoldDB" id="A0A4U6R1H1"/>
<dbReference type="Gene3D" id="3.40.50.150">
    <property type="entry name" value="Vaccinia Virus protein VP39"/>
    <property type="match status" value="1"/>
</dbReference>
<dbReference type="GO" id="GO:0008168">
    <property type="term" value="F:methyltransferase activity"/>
    <property type="evidence" value="ECO:0007669"/>
    <property type="project" value="UniProtKB-KW"/>
</dbReference>
<dbReference type="RefSeq" id="WP_137434969.1">
    <property type="nucleotide sequence ID" value="NZ_JANRHC010000001.1"/>
</dbReference>